<accession>Q2SBV8</accession>
<dbReference type="Proteomes" id="UP000000238">
    <property type="component" value="Chromosome"/>
</dbReference>
<dbReference type="KEGG" id="hch:HCH_05188"/>
<name>Q2SBV8_HAHCH</name>
<gene>
    <name evidence="1" type="ordered locus">HCH_05188</name>
</gene>
<proteinExistence type="predicted"/>
<reference evidence="1 2" key="1">
    <citation type="journal article" date="2005" name="Nucleic Acids Res.">
        <title>Genomic blueprint of Hahella chejuensis, a marine microbe producing an algicidal agent.</title>
        <authorList>
            <person name="Jeong H."/>
            <person name="Yim J.H."/>
            <person name="Lee C."/>
            <person name="Choi S.-H."/>
            <person name="Park Y.K."/>
            <person name="Yoon S.H."/>
            <person name="Hur C.-G."/>
            <person name="Kang H.-Y."/>
            <person name="Kim D."/>
            <person name="Lee H.H."/>
            <person name="Park K.H."/>
            <person name="Park S.-H."/>
            <person name="Park H.-S."/>
            <person name="Lee H.K."/>
            <person name="Oh T.K."/>
            <person name="Kim J.F."/>
        </authorList>
    </citation>
    <scope>NUCLEOTIDE SEQUENCE [LARGE SCALE GENOMIC DNA]</scope>
    <source>
        <strain evidence="1 2">KCTC 2396</strain>
    </source>
</reference>
<sequence>MCLKVSFWLRINSSQENENWKFSKNQLLMN</sequence>
<dbReference type="HOGENOM" id="CLU_3403839_0_0_6"/>
<protein>
    <submittedName>
        <fullName evidence="1">Uncharacterized protein</fullName>
    </submittedName>
</protein>
<dbReference type="EMBL" id="CP000155">
    <property type="protein sequence ID" value="ABC31866.1"/>
    <property type="molecule type" value="Genomic_DNA"/>
</dbReference>
<organism evidence="1 2">
    <name type="scientific">Hahella chejuensis (strain KCTC 2396)</name>
    <dbReference type="NCBI Taxonomy" id="349521"/>
    <lineage>
        <taxon>Bacteria</taxon>
        <taxon>Pseudomonadati</taxon>
        <taxon>Pseudomonadota</taxon>
        <taxon>Gammaproteobacteria</taxon>
        <taxon>Oceanospirillales</taxon>
        <taxon>Hahellaceae</taxon>
        <taxon>Hahella</taxon>
    </lineage>
</organism>
<dbReference type="STRING" id="349521.HCH_05188"/>
<evidence type="ECO:0000313" key="2">
    <source>
        <dbReference type="Proteomes" id="UP000000238"/>
    </source>
</evidence>
<keyword evidence="2" id="KW-1185">Reference proteome</keyword>
<evidence type="ECO:0000313" key="1">
    <source>
        <dbReference type="EMBL" id="ABC31866.1"/>
    </source>
</evidence>
<dbReference type="AlphaFoldDB" id="Q2SBV8"/>